<evidence type="ECO:0000313" key="2">
    <source>
        <dbReference type="EMBL" id="GFX89033.1"/>
    </source>
</evidence>
<protein>
    <recommendedName>
        <fullName evidence="1">Mutator-like transposase domain-containing protein</fullName>
    </recommendedName>
</protein>
<dbReference type="Proteomes" id="UP000887159">
    <property type="component" value="Unassembled WGS sequence"/>
</dbReference>
<gene>
    <name evidence="2" type="primary">g.27968</name>
    <name evidence="2" type="ORF">TNCV_2853331</name>
</gene>
<sequence length="134" mass="14793">MNLPTSSQRFNKKESGLDTAEETVATVSMQIAAKEAKDLSGHSDIPVAIDGKWQKHGHTSLNGAVIVTSFYTGKVLDASILSRFCKCLNKMHNENCKANHFGNSGSMEVSGAIEIFQRSESLHGLRYIKFFGRW</sequence>
<comment type="caution">
    <text evidence="2">The sequence shown here is derived from an EMBL/GenBank/DDBJ whole genome shotgun (WGS) entry which is preliminary data.</text>
</comment>
<keyword evidence="3" id="KW-1185">Reference proteome</keyword>
<dbReference type="AlphaFoldDB" id="A0A8X6R5Z1"/>
<dbReference type="Pfam" id="PF20700">
    <property type="entry name" value="Mutator"/>
    <property type="match status" value="1"/>
</dbReference>
<dbReference type="InterPro" id="IPR049012">
    <property type="entry name" value="Mutator_transp_dom"/>
</dbReference>
<organism evidence="2 3">
    <name type="scientific">Trichonephila clavipes</name>
    <name type="common">Golden silk orbweaver</name>
    <name type="synonym">Nephila clavipes</name>
    <dbReference type="NCBI Taxonomy" id="2585209"/>
    <lineage>
        <taxon>Eukaryota</taxon>
        <taxon>Metazoa</taxon>
        <taxon>Ecdysozoa</taxon>
        <taxon>Arthropoda</taxon>
        <taxon>Chelicerata</taxon>
        <taxon>Arachnida</taxon>
        <taxon>Araneae</taxon>
        <taxon>Araneomorphae</taxon>
        <taxon>Entelegynae</taxon>
        <taxon>Araneoidea</taxon>
        <taxon>Nephilidae</taxon>
        <taxon>Trichonephila</taxon>
    </lineage>
</organism>
<dbReference type="EMBL" id="BMAU01021067">
    <property type="protein sequence ID" value="GFX89033.1"/>
    <property type="molecule type" value="Genomic_DNA"/>
</dbReference>
<proteinExistence type="predicted"/>
<feature type="domain" description="Mutator-like transposase" evidence="1">
    <location>
        <begin position="1"/>
        <end position="132"/>
    </location>
</feature>
<evidence type="ECO:0000259" key="1">
    <source>
        <dbReference type="Pfam" id="PF20700"/>
    </source>
</evidence>
<reference evidence="2" key="1">
    <citation type="submission" date="2020-08" db="EMBL/GenBank/DDBJ databases">
        <title>Multicomponent nature underlies the extraordinary mechanical properties of spider dragline silk.</title>
        <authorList>
            <person name="Kono N."/>
            <person name="Nakamura H."/>
            <person name="Mori M."/>
            <person name="Yoshida Y."/>
            <person name="Ohtoshi R."/>
            <person name="Malay A.D."/>
            <person name="Moran D.A.P."/>
            <person name="Tomita M."/>
            <person name="Numata K."/>
            <person name="Arakawa K."/>
        </authorList>
    </citation>
    <scope>NUCLEOTIDE SEQUENCE</scope>
</reference>
<name>A0A8X6R5Z1_TRICX</name>
<accession>A0A8X6R5Z1</accession>
<evidence type="ECO:0000313" key="3">
    <source>
        <dbReference type="Proteomes" id="UP000887159"/>
    </source>
</evidence>